<dbReference type="EC" id="2.5.1.54" evidence="2"/>
<dbReference type="EMBL" id="CAFBND010000056">
    <property type="protein sequence ID" value="CAB4946698.1"/>
    <property type="molecule type" value="Genomic_DNA"/>
</dbReference>
<dbReference type="NCBIfam" id="TIGR01358">
    <property type="entry name" value="DAHP_synth_II"/>
    <property type="match status" value="1"/>
</dbReference>
<proteinExistence type="inferred from homology"/>
<dbReference type="GO" id="GO:0003849">
    <property type="term" value="F:3-deoxy-7-phosphoheptulonate synthase activity"/>
    <property type="evidence" value="ECO:0007669"/>
    <property type="project" value="UniProtKB-EC"/>
</dbReference>
<dbReference type="InterPro" id="IPR002480">
    <property type="entry name" value="DAHP_synth_2"/>
</dbReference>
<evidence type="ECO:0000256" key="3">
    <source>
        <dbReference type="ARBA" id="ARBA00022679"/>
    </source>
</evidence>
<accession>A0A6J7JSE2</accession>
<sequence length="446" mass="48716">MVDLISWPSLPAAQQPVWPDSAALDAAIEELRALPPLVFAGECDNLTDRLAAAARGQAFVLMGGDCAETFDTATADAIRGKLKTVLQMAIVLTYGASLPVVKIGRMAGQYFKPRSKATEVRDGIEVTSYFGDGVNKLEFDAVGRVPDPRRLIRSYNTASATLNLVRAFTQGGYADLRQVHAWNQDFVAETPAGDRYEQVAGEIDRALSFMAACGADPDEFKRTEFFAGHEALVLDYEKALTRIDSRTGNLYDVSGHFVWIGERTRQFDGAHVDFASRIKNPIGVKLGPTTTPEQAVELAERLNPDRIPGRLTFITRMGAGVVRDKLPAIVERVTASGHPVVWICDPMHGNTREAASGHKTRSYSDIADEVLGFFEVHKKLGTVPGGIHIELTGDDVTECVGGTEGVTEDQLGDRYETACDPRLNRVQSLELAFDVADLLLDRPRRP</sequence>
<comment type="similarity">
    <text evidence="1">Belongs to the class-II DAHP synthase family.</text>
</comment>
<dbReference type="EMBL" id="CAFBPU010000070">
    <property type="protein sequence ID" value="CAB5039821.1"/>
    <property type="molecule type" value="Genomic_DNA"/>
</dbReference>
<dbReference type="AlphaFoldDB" id="A0A6J7JSE2"/>
<dbReference type="PANTHER" id="PTHR21337">
    <property type="entry name" value="PHOSPHO-2-DEHYDRO-3-DEOXYHEPTONATE ALDOLASE 1, 2"/>
    <property type="match status" value="1"/>
</dbReference>
<protein>
    <recommendedName>
        <fullName evidence="2">3-deoxy-7-phosphoheptulonate synthase</fullName>
        <ecNumber evidence="2">2.5.1.54</ecNumber>
    </recommendedName>
</protein>
<keyword evidence="3" id="KW-0808">Transferase</keyword>
<dbReference type="InterPro" id="IPR013785">
    <property type="entry name" value="Aldolase_TIM"/>
</dbReference>
<reference evidence="4" key="1">
    <citation type="submission" date="2020-05" db="EMBL/GenBank/DDBJ databases">
        <authorList>
            <person name="Chiriac C."/>
            <person name="Salcher M."/>
            <person name="Ghai R."/>
            <person name="Kavagutti S V."/>
        </authorList>
    </citation>
    <scope>NUCLEOTIDE SEQUENCE</scope>
</reference>
<evidence type="ECO:0000313" key="5">
    <source>
        <dbReference type="EMBL" id="CAB5039821.1"/>
    </source>
</evidence>
<dbReference type="GO" id="GO:0009073">
    <property type="term" value="P:aromatic amino acid family biosynthetic process"/>
    <property type="evidence" value="ECO:0007669"/>
    <property type="project" value="InterPro"/>
</dbReference>
<dbReference type="PANTHER" id="PTHR21337:SF0">
    <property type="entry name" value="PHOSPHO-2-DEHYDRO-3-DEOXYHEPTONATE ALDOLASE"/>
    <property type="match status" value="1"/>
</dbReference>
<evidence type="ECO:0000313" key="4">
    <source>
        <dbReference type="EMBL" id="CAB4946698.1"/>
    </source>
</evidence>
<organism evidence="4">
    <name type="scientific">freshwater metagenome</name>
    <dbReference type="NCBI Taxonomy" id="449393"/>
    <lineage>
        <taxon>unclassified sequences</taxon>
        <taxon>metagenomes</taxon>
        <taxon>ecological metagenomes</taxon>
    </lineage>
</organism>
<dbReference type="SUPFAM" id="SSF51569">
    <property type="entry name" value="Aldolase"/>
    <property type="match status" value="1"/>
</dbReference>
<evidence type="ECO:0000256" key="2">
    <source>
        <dbReference type="ARBA" id="ARBA00012694"/>
    </source>
</evidence>
<evidence type="ECO:0000256" key="1">
    <source>
        <dbReference type="ARBA" id="ARBA00008911"/>
    </source>
</evidence>
<gene>
    <name evidence="4" type="ORF">UFOPK3752_01401</name>
    <name evidence="5" type="ORF">UFOPK4150_02237</name>
</gene>
<dbReference type="Pfam" id="PF01474">
    <property type="entry name" value="DAHP_synth_2"/>
    <property type="match status" value="1"/>
</dbReference>
<dbReference type="Gene3D" id="3.20.20.70">
    <property type="entry name" value="Aldolase class I"/>
    <property type="match status" value="1"/>
</dbReference>
<name>A0A6J7JSE2_9ZZZZ</name>